<dbReference type="Proteomes" id="UP001521116">
    <property type="component" value="Unassembled WGS sequence"/>
</dbReference>
<feature type="transmembrane region" description="Helical" evidence="2">
    <location>
        <begin position="71"/>
        <end position="96"/>
    </location>
</feature>
<evidence type="ECO:0000313" key="4">
    <source>
        <dbReference type="Proteomes" id="UP001521116"/>
    </source>
</evidence>
<evidence type="ECO:0000256" key="1">
    <source>
        <dbReference type="SAM" id="MobiDB-lite"/>
    </source>
</evidence>
<comment type="caution">
    <text evidence="3">The sequence shown here is derived from an EMBL/GenBank/DDBJ whole genome shotgun (WGS) entry which is preliminary data.</text>
</comment>
<accession>A0ABR3SBU0</accession>
<name>A0ABR3SBU0_9PEZI</name>
<gene>
    <name evidence="3" type="ORF">SLS56_011612</name>
</gene>
<organism evidence="3 4">
    <name type="scientific">Neofusicoccum ribis</name>
    <dbReference type="NCBI Taxonomy" id="45134"/>
    <lineage>
        <taxon>Eukaryota</taxon>
        <taxon>Fungi</taxon>
        <taxon>Dikarya</taxon>
        <taxon>Ascomycota</taxon>
        <taxon>Pezizomycotina</taxon>
        <taxon>Dothideomycetes</taxon>
        <taxon>Dothideomycetes incertae sedis</taxon>
        <taxon>Botryosphaeriales</taxon>
        <taxon>Botryosphaeriaceae</taxon>
        <taxon>Neofusicoccum</taxon>
    </lineage>
</organism>
<keyword evidence="2" id="KW-0812">Transmembrane</keyword>
<evidence type="ECO:0000256" key="2">
    <source>
        <dbReference type="SAM" id="Phobius"/>
    </source>
</evidence>
<feature type="region of interest" description="Disordered" evidence="1">
    <location>
        <begin position="182"/>
        <end position="217"/>
    </location>
</feature>
<keyword evidence="2" id="KW-1133">Transmembrane helix</keyword>
<proteinExistence type="predicted"/>
<keyword evidence="4" id="KW-1185">Reference proteome</keyword>
<evidence type="ECO:0000313" key="3">
    <source>
        <dbReference type="EMBL" id="KAL1615964.1"/>
    </source>
</evidence>
<protein>
    <recommendedName>
        <fullName evidence="5">MARVEL domain-containing protein</fullName>
    </recommendedName>
</protein>
<feature type="transmembrane region" description="Helical" evidence="2">
    <location>
        <begin position="12"/>
        <end position="32"/>
    </location>
</feature>
<keyword evidence="2" id="KW-0472">Membrane</keyword>
<evidence type="ECO:0008006" key="5">
    <source>
        <dbReference type="Google" id="ProtNLM"/>
    </source>
</evidence>
<dbReference type="EMBL" id="JAJVDC020000287">
    <property type="protein sequence ID" value="KAL1615964.1"/>
    <property type="molecule type" value="Genomic_DNA"/>
</dbReference>
<feature type="transmembrane region" description="Helical" evidence="2">
    <location>
        <begin position="151"/>
        <end position="173"/>
    </location>
</feature>
<sequence length="297" mass="31465">MGFFGRLLGTFPYILCFFCSAIILGFYSYFLAVQSDRDRTIPNWQKAVEGISGVGVVYTILATVLTPCLGGVRILAVLGMILDVAFAGGFIAIAVLTRDGAKKCTGIVDTPLGRGNAETGEGFGDNGFGTSGGEQVTYQARYGTVCRYNKVCFAVSIIGAFLFLIAAICQFWFTRRAQKEKRYGPSPANNYTSGSGKKAPFWKRNRRGTVNNGDSELGAYGAGAPAASAVGGPNVDTRPSGETAYTGSTVGPNHTTYEPYKADAGYGAQTNGFTGTHGGIANTSNPYGYEKTNPHNF</sequence>
<feature type="transmembrane region" description="Helical" evidence="2">
    <location>
        <begin position="44"/>
        <end position="65"/>
    </location>
</feature>
<reference evidence="3 4" key="1">
    <citation type="submission" date="2024-02" db="EMBL/GenBank/DDBJ databases">
        <title>De novo assembly and annotation of 12 fungi associated with fruit tree decline syndrome in Ontario, Canada.</title>
        <authorList>
            <person name="Sulman M."/>
            <person name="Ellouze W."/>
            <person name="Ilyukhin E."/>
        </authorList>
    </citation>
    <scope>NUCLEOTIDE SEQUENCE [LARGE SCALE GENOMIC DNA]</scope>
    <source>
        <strain evidence="3 4">M1-105</strain>
    </source>
</reference>